<name>A0A820S6Z6_9BILA</name>
<sequence length="40" mass="4570">RPNHSKPHGMQIGLQTGYLYVSCESNNGEILRMDTHNELE</sequence>
<evidence type="ECO:0000313" key="1">
    <source>
        <dbReference type="EMBL" id="CAF4453445.1"/>
    </source>
</evidence>
<gene>
    <name evidence="1" type="ORF">KXQ929_LOCUS54090</name>
</gene>
<dbReference type="AlphaFoldDB" id="A0A820S6Z6"/>
<dbReference type="EMBL" id="CAJOBB010031808">
    <property type="protein sequence ID" value="CAF4453445.1"/>
    <property type="molecule type" value="Genomic_DNA"/>
</dbReference>
<feature type="non-terminal residue" evidence="1">
    <location>
        <position position="40"/>
    </location>
</feature>
<protein>
    <submittedName>
        <fullName evidence="1">Uncharacterized protein</fullName>
    </submittedName>
</protein>
<feature type="non-terminal residue" evidence="1">
    <location>
        <position position="1"/>
    </location>
</feature>
<reference evidence="1" key="1">
    <citation type="submission" date="2021-02" db="EMBL/GenBank/DDBJ databases">
        <authorList>
            <person name="Nowell W R."/>
        </authorList>
    </citation>
    <scope>NUCLEOTIDE SEQUENCE</scope>
</reference>
<proteinExistence type="predicted"/>
<accession>A0A820S6Z6</accession>
<evidence type="ECO:0000313" key="2">
    <source>
        <dbReference type="Proteomes" id="UP000663868"/>
    </source>
</evidence>
<dbReference type="Proteomes" id="UP000663868">
    <property type="component" value="Unassembled WGS sequence"/>
</dbReference>
<comment type="caution">
    <text evidence="1">The sequence shown here is derived from an EMBL/GenBank/DDBJ whole genome shotgun (WGS) entry which is preliminary data.</text>
</comment>
<organism evidence="1 2">
    <name type="scientific">Adineta steineri</name>
    <dbReference type="NCBI Taxonomy" id="433720"/>
    <lineage>
        <taxon>Eukaryota</taxon>
        <taxon>Metazoa</taxon>
        <taxon>Spiralia</taxon>
        <taxon>Gnathifera</taxon>
        <taxon>Rotifera</taxon>
        <taxon>Eurotatoria</taxon>
        <taxon>Bdelloidea</taxon>
        <taxon>Adinetida</taxon>
        <taxon>Adinetidae</taxon>
        <taxon>Adineta</taxon>
    </lineage>
</organism>